<organism evidence="2 3">
    <name type="scientific">Aphidius gifuensis</name>
    <name type="common">Parasitoid wasp</name>
    <dbReference type="NCBI Taxonomy" id="684658"/>
    <lineage>
        <taxon>Eukaryota</taxon>
        <taxon>Metazoa</taxon>
        <taxon>Ecdysozoa</taxon>
        <taxon>Arthropoda</taxon>
        <taxon>Hexapoda</taxon>
        <taxon>Insecta</taxon>
        <taxon>Pterygota</taxon>
        <taxon>Neoptera</taxon>
        <taxon>Endopterygota</taxon>
        <taxon>Hymenoptera</taxon>
        <taxon>Apocrita</taxon>
        <taxon>Ichneumonoidea</taxon>
        <taxon>Braconidae</taxon>
        <taxon>Aphidiinae</taxon>
        <taxon>Aphidius</taxon>
    </lineage>
</organism>
<dbReference type="InterPro" id="IPR024491">
    <property type="entry name" value="Se_SelK/SelG"/>
</dbReference>
<evidence type="ECO:0000256" key="1">
    <source>
        <dbReference type="SAM" id="Phobius"/>
    </source>
</evidence>
<sequence>MVYISNDGSLLPAAPWINRFFGFFTSIFYGIGMFFNTLITPNTTKYGTGYTRNYRPGSGSKPATKKFGGLNLKGSMSMPGGCSSCAKNN</sequence>
<keyword evidence="1" id="KW-1133">Transmembrane helix</keyword>
<reference evidence="2 3" key="1">
    <citation type="submission" date="2020-08" db="EMBL/GenBank/DDBJ databases">
        <title>Aphidius gifuensis genome sequencing and assembly.</title>
        <authorList>
            <person name="Du Z."/>
        </authorList>
    </citation>
    <scope>NUCLEOTIDE SEQUENCE [LARGE SCALE GENOMIC DNA]</scope>
    <source>
        <strain evidence="2">YNYX2018</strain>
        <tissue evidence="2">Adults</tissue>
    </source>
</reference>
<proteinExistence type="predicted"/>
<keyword evidence="3" id="KW-1185">Reference proteome</keyword>
<dbReference type="Pfam" id="PF10961">
    <property type="entry name" value="SelK_SelG"/>
    <property type="match status" value="1"/>
</dbReference>
<keyword evidence="1" id="KW-0812">Transmembrane</keyword>
<gene>
    <name evidence="2" type="ORF">HCN44_001219</name>
</gene>
<evidence type="ECO:0000313" key="3">
    <source>
        <dbReference type="Proteomes" id="UP000639338"/>
    </source>
</evidence>
<dbReference type="AlphaFoldDB" id="A0A834XL08"/>
<evidence type="ECO:0000313" key="2">
    <source>
        <dbReference type="EMBL" id="KAF7988646.1"/>
    </source>
</evidence>
<accession>A0A834XL08</accession>
<keyword evidence="1" id="KW-0472">Membrane</keyword>
<dbReference type="Proteomes" id="UP000639338">
    <property type="component" value="Unassembled WGS sequence"/>
</dbReference>
<comment type="caution">
    <text evidence="2">The sequence shown here is derived from an EMBL/GenBank/DDBJ whole genome shotgun (WGS) entry which is preliminary data.</text>
</comment>
<protein>
    <submittedName>
        <fullName evidence="2">Uncharacterized protein</fullName>
    </submittedName>
</protein>
<feature type="transmembrane region" description="Helical" evidence="1">
    <location>
        <begin position="20"/>
        <end position="39"/>
    </location>
</feature>
<dbReference type="OrthoDB" id="167295at2759"/>
<name>A0A834XL08_APHGI</name>
<dbReference type="EMBL" id="JACMRX010000005">
    <property type="protein sequence ID" value="KAF7988646.1"/>
    <property type="molecule type" value="Genomic_DNA"/>
</dbReference>